<gene>
    <name evidence="1" type="ORF">P5G65_20965</name>
</gene>
<keyword evidence="2" id="KW-1185">Reference proteome</keyword>
<evidence type="ECO:0000313" key="1">
    <source>
        <dbReference type="EMBL" id="MEB4796381.1"/>
    </source>
</evidence>
<proteinExistence type="predicted"/>
<evidence type="ECO:0000313" key="2">
    <source>
        <dbReference type="Proteomes" id="UP001355653"/>
    </source>
</evidence>
<dbReference type="EMBL" id="JAROBY010000035">
    <property type="protein sequence ID" value="MEB4796381.1"/>
    <property type="molecule type" value="Genomic_DNA"/>
</dbReference>
<sequence>MKSASVDRRNCPLDEPSALSTIGSKPGIVMEDVWNDSAYAGSG</sequence>
<dbReference type="Proteomes" id="UP001355653">
    <property type="component" value="Unassembled WGS sequence"/>
</dbReference>
<name>A0ABU6DFU4_9BACL</name>
<organism evidence="1 2">
    <name type="scientific">Paenibacillus chondroitinus</name>
    <dbReference type="NCBI Taxonomy" id="59842"/>
    <lineage>
        <taxon>Bacteria</taxon>
        <taxon>Bacillati</taxon>
        <taxon>Bacillota</taxon>
        <taxon>Bacilli</taxon>
        <taxon>Bacillales</taxon>
        <taxon>Paenibacillaceae</taxon>
        <taxon>Paenibacillus</taxon>
    </lineage>
</organism>
<reference evidence="1 2" key="1">
    <citation type="submission" date="2023-03" db="EMBL/GenBank/DDBJ databases">
        <title>Bacillus Genome Sequencing.</title>
        <authorList>
            <person name="Dunlap C."/>
        </authorList>
    </citation>
    <scope>NUCLEOTIDE SEQUENCE [LARGE SCALE GENOMIC DNA]</scope>
    <source>
        <strain evidence="1 2">NRS-1351</strain>
    </source>
</reference>
<accession>A0ABU6DFU4</accession>
<protein>
    <submittedName>
        <fullName evidence="1">Uncharacterized protein</fullName>
    </submittedName>
</protein>
<comment type="caution">
    <text evidence="1">The sequence shown here is derived from an EMBL/GenBank/DDBJ whole genome shotgun (WGS) entry which is preliminary data.</text>
</comment>
<dbReference type="RefSeq" id="WP_268597387.1">
    <property type="nucleotide sequence ID" value="NZ_JAROBY010000035.1"/>
</dbReference>